<gene>
    <name evidence="1" type="ORF">AD945_04705</name>
</gene>
<reference evidence="1 2" key="1">
    <citation type="submission" date="2015-06" db="EMBL/GenBank/DDBJ databases">
        <title>Improved classification and identification of acetic acid bacteria using matrix-assisted laser desorption/ionization time-of-flight mass spectrometry; Gluconobacter nephelii and Gluconobacter uchimurae are later heterotypic synonyms of Gluconobacter japonicus and Gluconobacter oxydans, respectively.</title>
        <authorList>
            <person name="Li L."/>
            <person name="Cleenwerck I."/>
            <person name="De Vuyst L."/>
            <person name="Vandamme P."/>
        </authorList>
    </citation>
    <scope>NUCLEOTIDE SEQUENCE [LARGE SCALE GENOMIC DNA]</scope>
    <source>
        <strain evidence="1 2">LMG 1768</strain>
    </source>
</reference>
<name>A0A149TL31_9PROT</name>
<dbReference type="OrthoDB" id="7285271at2"/>
<accession>A0A149TL31</accession>
<comment type="caution">
    <text evidence="1">The sequence shown here is derived from an EMBL/GenBank/DDBJ whole genome shotgun (WGS) entry which is preliminary data.</text>
</comment>
<dbReference type="EMBL" id="LHZR01000096">
    <property type="protein sequence ID" value="KXV49347.1"/>
    <property type="molecule type" value="Genomic_DNA"/>
</dbReference>
<organism evidence="1 2">
    <name type="scientific">Gluconobacter albidus</name>
    <dbReference type="NCBI Taxonomy" id="318683"/>
    <lineage>
        <taxon>Bacteria</taxon>
        <taxon>Pseudomonadati</taxon>
        <taxon>Pseudomonadota</taxon>
        <taxon>Alphaproteobacteria</taxon>
        <taxon>Acetobacterales</taxon>
        <taxon>Acetobacteraceae</taxon>
        <taxon>Gluconobacter</taxon>
    </lineage>
</organism>
<evidence type="ECO:0000313" key="2">
    <source>
        <dbReference type="Proteomes" id="UP000075636"/>
    </source>
</evidence>
<dbReference type="RefSeq" id="WP_062106951.1">
    <property type="nucleotide sequence ID" value="NZ_LHZR01000096.1"/>
</dbReference>
<sequence length="317" mass="36454">MMYRSLSLVRHFAERSRQKKAEVAILRFLADLENHPFKADTSRDPREENAYYRLRRMVSFAQAFDNIPPHPASELLSSLLRVGDPYHAKIDIRSITAVSASKGKLVGELDSLPETMSFDDSYPPNYGPFDEEQTARLREAILREFNPSATRNREIFDVTDVTWSHERIVGNCGASRRFSLWRRLAGREGWRTVWLHARITPVYLDEDGFTDLLSSWRIVRVNRSRTLERSLWDMRQAWPDGPCPLDYAPAWQPDRPETWIIPLPHHAPDALRETLIRVHAAIDRAGIEDVLRSISEARCLKIIGGAQGENDLPLDVT</sequence>
<dbReference type="AlphaFoldDB" id="A0A149TL31"/>
<proteinExistence type="predicted"/>
<protein>
    <submittedName>
        <fullName evidence="1">Uncharacterized protein</fullName>
    </submittedName>
</protein>
<dbReference type="PATRIC" id="fig|318683.6.peg.1509"/>
<evidence type="ECO:0000313" key="1">
    <source>
        <dbReference type="EMBL" id="KXV49347.1"/>
    </source>
</evidence>
<dbReference type="Proteomes" id="UP000075636">
    <property type="component" value="Unassembled WGS sequence"/>
</dbReference>